<evidence type="ECO:0000256" key="8">
    <source>
        <dbReference type="ARBA" id="ARBA00032117"/>
    </source>
</evidence>
<dbReference type="Pfam" id="PF02502">
    <property type="entry name" value="LacAB_rpiB"/>
    <property type="match status" value="1"/>
</dbReference>
<evidence type="ECO:0000256" key="2">
    <source>
        <dbReference type="ARBA" id="ARBA00004988"/>
    </source>
</evidence>
<dbReference type="NCBIfam" id="TIGR00689">
    <property type="entry name" value="rpiB_lacA_lacB"/>
    <property type="match status" value="1"/>
</dbReference>
<comment type="similarity">
    <text evidence="3">Belongs to the LacAB/RpiB family.</text>
</comment>
<dbReference type="NCBIfam" id="NF004051">
    <property type="entry name" value="PRK05571.1"/>
    <property type="match status" value="1"/>
</dbReference>
<sequence>MRVHIGTDHAGFDLKNYLVSALVADGHDVVDHGPEAYDAEDDYPVYCIPAAEAAVAEPGSLGVVIGGSGNGEQIAANKVVGARAALAYDRDTATLARQHNDANVVAVGARMHTEEEALELVRLFLDTPFSGEERHARRIALLADYERDRTA</sequence>
<proteinExistence type="inferred from homology"/>
<reference evidence="9 10" key="1">
    <citation type="submission" date="2021-03" db="EMBL/GenBank/DDBJ databases">
        <title>Sequencing the genomes of 1000 actinobacteria strains.</title>
        <authorList>
            <person name="Klenk H.-P."/>
        </authorList>
    </citation>
    <scope>NUCLEOTIDE SEQUENCE [LARGE SCALE GENOMIC DNA]</scope>
    <source>
        <strain evidence="9 10">DSM 12936</strain>
    </source>
</reference>
<comment type="pathway">
    <text evidence="2">Carbohydrate degradation; pentose phosphate pathway; D-ribose 5-phosphate from D-ribulose 5-phosphate (non-oxidative stage): step 1/1.</text>
</comment>
<keyword evidence="7 9" id="KW-0413">Isomerase</keyword>
<name>A0ABS4Z7L7_9ACTN</name>
<dbReference type="GO" id="GO:0004751">
    <property type="term" value="F:ribose-5-phosphate isomerase activity"/>
    <property type="evidence" value="ECO:0007669"/>
    <property type="project" value="UniProtKB-EC"/>
</dbReference>
<comment type="catalytic activity">
    <reaction evidence="1">
        <text>aldehydo-D-ribose 5-phosphate = D-ribulose 5-phosphate</text>
        <dbReference type="Rhea" id="RHEA:14657"/>
        <dbReference type="ChEBI" id="CHEBI:58121"/>
        <dbReference type="ChEBI" id="CHEBI:58273"/>
        <dbReference type="EC" id="5.3.1.6"/>
    </reaction>
</comment>
<evidence type="ECO:0000256" key="1">
    <source>
        <dbReference type="ARBA" id="ARBA00001713"/>
    </source>
</evidence>
<dbReference type="InterPro" id="IPR011860">
    <property type="entry name" value="Rib-5-P_Isoase_Actino"/>
</dbReference>
<dbReference type="SUPFAM" id="SSF89623">
    <property type="entry name" value="Ribose/Galactose isomerase RpiB/AlsB"/>
    <property type="match status" value="1"/>
</dbReference>
<dbReference type="RefSeq" id="WP_210053789.1">
    <property type="nucleotide sequence ID" value="NZ_BAAAMH010000012.1"/>
</dbReference>
<evidence type="ECO:0000256" key="7">
    <source>
        <dbReference type="ARBA" id="ARBA00023235"/>
    </source>
</evidence>
<protein>
    <recommendedName>
        <fullName evidence="6">Ribose-5-phosphate isomerase B</fullName>
        <ecNumber evidence="5">5.3.1.6</ecNumber>
    </recommendedName>
    <alternativeName>
        <fullName evidence="8">Phosphoriboisomerase B</fullName>
    </alternativeName>
</protein>
<evidence type="ECO:0000256" key="3">
    <source>
        <dbReference type="ARBA" id="ARBA00008754"/>
    </source>
</evidence>
<dbReference type="Gene3D" id="3.40.1400.10">
    <property type="entry name" value="Sugar-phosphate isomerase, RpiB/LacA/LacB"/>
    <property type="match status" value="1"/>
</dbReference>
<keyword evidence="10" id="KW-1185">Reference proteome</keyword>
<dbReference type="PIRSF" id="PIRSF005384">
    <property type="entry name" value="RpiB_LacA_B"/>
    <property type="match status" value="1"/>
</dbReference>
<gene>
    <name evidence="9" type="ORF">JOF54_001140</name>
</gene>
<evidence type="ECO:0000256" key="6">
    <source>
        <dbReference type="ARBA" id="ARBA00014007"/>
    </source>
</evidence>
<evidence type="ECO:0000256" key="5">
    <source>
        <dbReference type="ARBA" id="ARBA00011959"/>
    </source>
</evidence>
<evidence type="ECO:0000313" key="10">
    <source>
        <dbReference type="Proteomes" id="UP000758168"/>
    </source>
</evidence>
<dbReference type="PANTHER" id="PTHR30345:SF0">
    <property type="entry name" value="DNA DAMAGE-REPAIR_TOLERATION PROTEIN DRT102"/>
    <property type="match status" value="1"/>
</dbReference>
<dbReference type="PANTHER" id="PTHR30345">
    <property type="entry name" value="RIBOSE-5-PHOSPHATE ISOMERASE B"/>
    <property type="match status" value="1"/>
</dbReference>
<accession>A0ABS4Z7L7</accession>
<dbReference type="EC" id="5.3.1.6" evidence="5"/>
<comment type="subunit">
    <text evidence="4">Homodimer.</text>
</comment>
<evidence type="ECO:0000313" key="9">
    <source>
        <dbReference type="EMBL" id="MBP2416218.1"/>
    </source>
</evidence>
<dbReference type="EMBL" id="JAGIOB010000001">
    <property type="protein sequence ID" value="MBP2416218.1"/>
    <property type="molecule type" value="Genomic_DNA"/>
</dbReference>
<dbReference type="Proteomes" id="UP000758168">
    <property type="component" value="Unassembled WGS sequence"/>
</dbReference>
<dbReference type="NCBIfam" id="TIGR02133">
    <property type="entry name" value="RPI_actino"/>
    <property type="match status" value="1"/>
</dbReference>
<comment type="caution">
    <text evidence="9">The sequence shown here is derived from an EMBL/GenBank/DDBJ whole genome shotgun (WGS) entry which is preliminary data.</text>
</comment>
<dbReference type="InterPro" id="IPR036569">
    <property type="entry name" value="RpiB_LacA_LacB_sf"/>
</dbReference>
<dbReference type="InterPro" id="IPR003500">
    <property type="entry name" value="RpiB_LacA_LacB"/>
</dbReference>
<evidence type="ECO:0000256" key="4">
    <source>
        <dbReference type="ARBA" id="ARBA00011738"/>
    </source>
</evidence>
<organism evidence="9 10">
    <name type="scientific">Microlunatus capsulatus</name>
    <dbReference type="NCBI Taxonomy" id="99117"/>
    <lineage>
        <taxon>Bacteria</taxon>
        <taxon>Bacillati</taxon>
        <taxon>Actinomycetota</taxon>
        <taxon>Actinomycetes</taxon>
        <taxon>Propionibacteriales</taxon>
        <taxon>Propionibacteriaceae</taxon>
        <taxon>Microlunatus</taxon>
    </lineage>
</organism>